<reference evidence="4" key="1">
    <citation type="submission" date="2021-01" db="EMBL/GenBank/DDBJ databases">
        <authorList>
            <person name="Corre E."/>
            <person name="Pelletier E."/>
            <person name="Niang G."/>
            <person name="Scheremetjew M."/>
            <person name="Finn R."/>
            <person name="Kale V."/>
            <person name="Holt S."/>
            <person name="Cochrane G."/>
            <person name="Meng A."/>
            <person name="Brown T."/>
            <person name="Cohen L."/>
        </authorList>
    </citation>
    <scope>NUCLEOTIDE SEQUENCE</scope>
    <source>
        <strain evidence="4">CCMP 2712</strain>
    </source>
</reference>
<evidence type="ECO:0000313" key="4">
    <source>
        <dbReference type="EMBL" id="CAE2324824.1"/>
    </source>
</evidence>
<dbReference type="Pfam" id="PF02441">
    <property type="entry name" value="Flavoprotein"/>
    <property type="match status" value="1"/>
</dbReference>
<feature type="domain" description="Flavoprotein" evidence="3">
    <location>
        <begin position="70"/>
        <end position="257"/>
    </location>
</feature>
<proteinExistence type="inferred from homology"/>
<accession>A0A7S4UE47</accession>
<sequence length="287" mass="31566">MLKFEATSIAIFSLGLLVGSLCKKSQRGALLVGLISASVLNKLLRDTLFAKRKKAPRTKKGFDESIPKPRIVIAASGSVATVKVPQLALALAKEVGGEEQVKVVVTSSARRMLALCARYDSNMWRKFCESRIEVLEDDDEWNGYDNLRTDKVVHIELRRWADCLLLAPCSANTIGKVALGLSDNLVTCIARAWDPAKTILVAPAMNTIMWEHPATCSHLKRLEEWGYRVIPPATKILACNEKGAGALAEVDEIVAQTKMAMNNDRLLRLNESGTGNWTSLGYDVWKG</sequence>
<dbReference type="GO" id="GO:0010181">
    <property type="term" value="F:FMN binding"/>
    <property type="evidence" value="ECO:0007669"/>
    <property type="project" value="TreeGrafter"/>
</dbReference>
<keyword evidence="1" id="KW-0173">Coenzyme A biosynthesis</keyword>
<comment type="similarity">
    <text evidence="2">Belongs to the HFCD (homooligomeric flavin containing Cys decarboxylase) superfamily.</text>
</comment>
<dbReference type="GO" id="GO:0004633">
    <property type="term" value="F:phosphopantothenoylcysteine decarboxylase activity"/>
    <property type="evidence" value="ECO:0007669"/>
    <property type="project" value="TreeGrafter"/>
</dbReference>
<evidence type="ECO:0000259" key="3">
    <source>
        <dbReference type="Pfam" id="PF02441"/>
    </source>
</evidence>
<dbReference type="AlphaFoldDB" id="A0A7S4UE47"/>
<dbReference type="InterPro" id="IPR036551">
    <property type="entry name" value="Flavin_trans-like"/>
</dbReference>
<organism evidence="4">
    <name type="scientific">Guillardia theta</name>
    <name type="common">Cryptophyte</name>
    <name type="synonym">Cryptomonas phi</name>
    <dbReference type="NCBI Taxonomy" id="55529"/>
    <lineage>
        <taxon>Eukaryota</taxon>
        <taxon>Cryptophyceae</taxon>
        <taxon>Pyrenomonadales</taxon>
        <taxon>Geminigeraceae</taxon>
        <taxon>Guillardia</taxon>
    </lineage>
</organism>
<dbReference type="PANTHER" id="PTHR14359:SF6">
    <property type="entry name" value="PHOSPHOPANTOTHENOYLCYSTEINE DECARBOXYLASE"/>
    <property type="match status" value="1"/>
</dbReference>
<dbReference type="InterPro" id="IPR003382">
    <property type="entry name" value="Flavoprotein"/>
</dbReference>
<evidence type="ECO:0000256" key="1">
    <source>
        <dbReference type="ARBA" id="ARBA00022993"/>
    </source>
</evidence>
<evidence type="ECO:0000256" key="2">
    <source>
        <dbReference type="ARBA" id="ARBA00038350"/>
    </source>
</evidence>
<protein>
    <recommendedName>
        <fullName evidence="3">Flavoprotein domain-containing protein</fullName>
    </recommendedName>
</protein>
<dbReference type="GO" id="GO:0071513">
    <property type="term" value="C:phosphopantothenoylcysteine decarboxylase complex"/>
    <property type="evidence" value="ECO:0007669"/>
    <property type="project" value="TreeGrafter"/>
</dbReference>
<dbReference type="SUPFAM" id="SSF52507">
    <property type="entry name" value="Homo-oligomeric flavin-containing Cys decarboxylases, HFCD"/>
    <property type="match status" value="1"/>
</dbReference>
<dbReference type="Gene3D" id="3.40.50.1950">
    <property type="entry name" value="Flavin prenyltransferase-like"/>
    <property type="match status" value="1"/>
</dbReference>
<name>A0A7S4UE47_GUITH</name>
<gene>
    <name evidence="4" type="ORF">GTHE00462_LOCUS29578</name>
</gene>
<dbReference type="PANTHER" id="PTHR14359">
    <property type="entry name" value="HOMO-OLIGOMERIC FLAVIN CONTAINING CYS DECARBOXYLASE FAMILY"/>
    <property type="match status" value="1"/>
</dbReference>
<dbReference type="GO" id="GO:0015937">
    <property type="term" value="P:coenzyme A biosynthetic process"/>
    <property type="evidence" value="ECO:0007669"/>
    <property type="project" value="UniProtKB-KW"/>
</dbReference>
<dbReference type="EMBL" id="HBKN01037745">
    <property type="protein sequence ID" value="CAE2324824.1"/>
    <property type="molecule type" value="Transcribed_RNA"/>
</dbReference>